<dbReference type="GO" id="GO:0005886">
    <property type="term" value="C:plasma membrane"/>
    <property type="evidence" value="ECO:0007669"/>
    <property type="project" value="UniProtKB-SubCell"/>
</dbReference>
<comment type="similarity">
    <text evidence="3">Belongs to the claudin family.</text>
</comment>
<gene>
    <name evidence="13" type="primary">LOC108893256</name>
</gene>
<dbReference type="RefSeq" id="XP_018546654.1">
    <property type="nucleotide sequence ID" value="XM_018691138.2"/>
</dbReference>
<dbReference type="PROSITE" id="PS01346">
    <property type="entry name" value="CLAUDIN"/>
    <property type="match status" value="1"/>
</dbReference>
<feature type="compositionally biased region" description="Polar residues" evidence="10">
    <location>
        <begin position="273"/>
        <end position="294"/>
    </location>
</feature>
<feature type="transmembrane region" description="Helical" evidence="11">
    <location>
        <begin position="82"/>
        <end position="106"/>
    </location>
</feature>
<evidence type="ECO:0000256" key="7">
    <source>
        <dbReference type="ARBA" id="ARBA00022949"/>
    </source>
</evidence>
<accession>A0AAJ7Q4M8</accession>
<comment type="subcellular location">
    <subcellularLocation>
        <location evidence="1">Cell junction</location>
        <location evidence="1">Tight junction</location>
    </subcellularLocation>
    <subcellularLocation>
        <location evidence="2">Cell membrane</location>
        <topology evidence="2">Multi-pass membrane protein</topology>
    </subcellularLocation>
</comment>
<feature type="transmembrane region" description="Helical" evidence="11">
    <location>
        <begin position="174"/>
        <end position="195"/>
    </location>
</feature>
<dbReference type="Pfam" id="PF00822">
    <property type="entry name" value="PMP22_Claudin"/>
    <property type="match status" value="1"/>
</dbReference>
<dbReference type="PRINTS" id="PR01077">
    <property type="entry name" value="CLAUDIN"/>
</dbReference>
<protein>
    <submittedName>
        <fullName evidence="13">Claudin-4-like</fullName>
    </submittedName>
</protein>
<keyword evidence="6 11" id="KW-0812">Transmembrane</keyword>
<dbReference type="PANTHER" id="PTHR12002">
    <property type="entry name" value="CLAUDIN"/>
    <property type="match status" value="1"/>
</dbReference>
<dbReference type="InterPro" id="IPR017974">
    <property type="entry name" value="Claudin_CS"/>
</dbReference>
<dbReference type="InterPro" id="IPR006187">
    <property type="entry name" value="Claudin"/>
</dbReference>
<dbReference type="InterPro" id="IPR004031">
    <property type="entry name" value="PMP22/EMP/MP20/Claudin"/>
</dbReference>
<feature type="transmembrane region" description="Helical" evidence="11">
    <location>
        <begin position="7"/>
        <end position="30"/>
    </location>
</feature>
<proteinExistence type="inferred from homology"/>
<name>A0AAJ7Q4M8_LATCA</name>
<keyword evidence="4" id="KW-0796">Tight junction</keyword>
<keyword evidence="8 11" id="KW-1133">Transmembrane helix</keyword>
<evidence type="ECO:0000313" key="13">
    <source>
        <dbReference type="RefSeq" id="XP_018546654.1"/>
    </source>
</evidence>
<dbReference type="Proteomes" id="UP000694890">
    <property type="component" value="Linkage group LG20"/>
</dbReference>
<evidence type="ECO:0000313" key="12">
    <source>
        <dbReference type="Proteomes" id="UP000694890"/>
    </source>
</evidence>
<evidence type="ECO:0000256" key="1">
    <source>
        <dbReference type="ARBA" id="ARBA00004435"/>
    </source>
</evidence>
<dbReference type="GO" id="GO:0005923">
    <property type="term" value="C:bicellular tight junction"/>
    <property type="evidence" value="ECO:0007669"/>
    <property type="project" value="UniProtKB-SubCell"/>
</dbReference>
<evidence type="ECO:0000256" key="11">
    <source>
        <dbReference type="SAM" id="Phobius"/>
    </source>
</evidence>
<organism evidence="12 13">
    <name type="scientific">Lates calcarifer</name>
    <name type="common">Barramundi</name>
    <name type="synonym">Holocentrus calcarifer</name>
    <dbReference type="NCBI Taxonomy" id="8187"/>
    <lineage>
        <taxon>Eukaryota</taxon>
        <taxon>Metazoa</taxon>
        <taxon>Chordata</taxon>
        <taxon>Craniata</taxon>
        <taxon>Vertebrata</taxon>
        <taxon>Euteleostomi</taxon>
        <taxon>Actinopterygii</taxon>
        <taxon>Neopterygii</taxon>
        <taxon>Teleostei</taxon>
        <taxon>Neoteleostei</taxon>
        <taxon>Acanthomorphata</taxon>
        <taxon>Carangaria</taxon>
        <taxon>Carangaria incertae sedis</taxon>
        <taxon>Centropomidae</taxon>
        <taxon>Lates</taxon>
    </lineage>
</organism>
<dbReference type="AlphaFoldDB" id="A0AAJ7Q4M8"/>
<dbReference type="KEGG" id="lcf:108893256"/>
<feature type="transmembrane region" description="Helical" evidence="11">
    <location>
        <begin position="127"/>
        <end position="154"/>
    </location>
</feature>
<dbReference type="Gene3D" id="1.20.140.150">
    <property type="match status" value="1"/>
</dbReference>
<evidence type="ECO:0000256" key="8">
    <source>
        <dbReference type="ARBA" id="ARBA00022989"/>
    </source>
</evidence>
<dbReference type="GO" id="GO:0005198">
    <property type="term" value="F:structural molecule activity"/>
    <property type="evidence" value="ECO:0007669"/>
    <property type="project" value="InterPro"/>
</dbReference>
<feature type="region of interest" description="Disordered" evidence="10">
    <location>
        <begin position="261"/>
        <end position="330"/>
    </location>
</feature>
<evidence type="ECO:0000256" key="5">
    <source>
        <dbReference type="ARBA" id="ARBA00022475"/>
    </source>
</evidence>
<evidence type="ECO:0000256" key="10">
    <source>
        <dbReference type="SAM" id="MobiDB-lite"/>
    </source>
</evidence>
<evidence type="ECO:0000256" key="4">
    <source>
        <dbReference type="ARBA" id="ARBA00022427"/>
    </source>
</evidence>
<keyword evidence="9 11" id="KW-0472">Membrane</keyword>
<sequence length="330" mass="35204">MGEQGRLIGGLVLCLMGILGVCVVCGLPMWRETSFVGANIVTAQLVWDGLWLHCIVQATGQMQCKRHTSSVTLTVDIQAGRALTLISIIAGLLGFIVTLLGGGVVNCSGDPPDPVEPQSTSSSKKKACLLGGALCILSGILCLVSVTWSAGLTISIYNDPFVAAPLKREVGSSIYIGWVSSVLLLLGGALICFVCRKKERLQPPYYPYVPYSSSAEFGNSSSHMATLRSDVTTSNSWRTFNRTPSGMVEHVAQVHNYNSMNKAQSGVGPYNRPQGTKPGSEQGTLGRNPSNRSGTPDKAKGLFKGMNPNLVRDAPSRASTGPSEYYYNRP</sequence>
<evidence type="ECO:0000256" key="9">
    <source>
        <dbReference type="ARBA" id="ARBA00023136"/>
    </source>
</evidence>
<evidence type="ECO:0000256" key="2">
    <source>
        <dbReference type="ARBA" id="ARBA00004651"/>
    </source>
</evidence>
<evidence type="ECO:0000256" key="6">
    <source>
        <dbReference type="ARBA" id="ARBA00022692"/>
    </source>
</evidence>
<reference evidence="13" key="1">
    <citation type="submission" date="2025-08" db="UniProtKB">
        <authorList>
            <consortium name="RefSeq"/>
        </authorList>
    </citation>
    <scope>IDENTIFICATION</scope>
    <source>
        <tissue evidence="13">Brain</tissue>
    </source>
</reference>
<keyword evidence="7" id="KW-0965">Cell junction</keyword>
<evidence type="ECO:0000256" key="3">
    <source>
        <dbReference type="ARBA" id="ARBA00008295"/>
    </source>
</evidence>
<dbReference type="GeneID" id="108893256"/>
<keyword evidence="5" id="KW-1003">Cell membrane</keyword>